<accession>A0AAN6MGF4</accession>
<evidence type="ECO:0000313" key="1">
    <source>
        <dbReference type="EMBL" id="KAK3900385.1"/>
    </source>
</evidence>
<gene>
    <name evidence="1" type="ORF">C8A05DRAFT_17295</name>
</gene>
<proteinExistence type="predicted"/>
<reference evidence="1" key="1">
    <citation type="journal article" date="2023" name="Mol. Phylogenet. Evol.">
        <title>Genome-scale phylogeny and comparative genomics of the fungal order Sordariales.</title>
        <authorList>
            <person name="Hensen N."/>
            <person name="Bonometti L."/>
            <person name="Westerberg I."/>
            <person name="Brannstrom I.O."/>
            <person name="Guillou S."/>
            <person name="Cros-Aarteil S."/>
            <person name="Calhoun S."/>
            <person name="Haridas S."/>
            <person name="Kuo A."/>
            <person name="Mondo S."/>
            <person name="Pangilinan J."/>
            <person name="Riley R."/>
            <person name="LaButti K."/>
            <person name="Andreopoulos B."/>
            <person name="Lipzen A."/>
            <person name="Chen C."/>
            <person name="Yan M."/>
            <person name="Daum C."/>
            <person name="Ng V."/>
            <person name="Clum A."/>
            <person name="Steindorff A."/>
            <person name="Ohm R.A."/>
            <person name="Martin F."/>
            <person name="Silar P."/>
            <person name="Natvig D.O."/>
            <person name="Lalanne C."/>
            <person name="Gautier V."/>
            <person name="Ament-Velasquez S.L."/>
            <person name="Kruys A."/>
            <person name="Hutchinson M.I."/>
            <person name="Powell A.J."/>
            <person name="Barry K."/>
            <person name="Miller A.N."/>
            <person name="Grigoriev I.V."/>
            <person name="Debuchy R."/>
            <person name="Gladieux P."/>
            <person name="Hiltunen Thoren M."/>
            <person name="Johannesson H."/>
        </authorList>
    </citation>
    <scope>NUCLEOTIDE SEQUENCE</scope>
    <source>
        <strain evidence="1">CBS 103.79</strain>
    </source>
</reference>
<dbReference type="EMBL" id="MU855676">
    <property type="protein sequence ID" value="KAK3900385.1"/>
    <property type="molecule type" value="Genomic_DNA"/>
</dbReference>
<dbReference type="Proteomes" id="UP001303889">
    <property type="component" value="Unassembled WGS sequence"/>
</dbReference>
<organism evidence="1 2">
    <name type="scientific">Staphylotrichum tortipilum</name>
    <dbReference type="NCBI Taxonomy" id="2831512"/>
    <lineage>
        <taxon>Eukaryota</taxon>
        <taxon>Fungi</taxon>
        <taxon>Dikarya</taxon>
        <taxon>Ascomycota</taxon>
        <taxon>Pezizomycotina</taxon>
        <taxon>Sordariomycetes</taxon>
        <taxon>Sordariomycetidae</taxon>
        <taxon>Sordariales</taxon>
        <taxon>Chaetomiaceae</taxon>
        <taxon>Staphylotrichum</taxon>
    </lineage>
</organism>
<protein>
    <submittedName>
        <fullName evidence="1">Uncharacterized protein</fullName>
    </submittedName>
</protein>
<sequence>MFRRTRGLWRSRLQPQLAQIVAEDSLAGAASRGATAGRTSQRVKEFAAASDIGFPGELRVVPAQNFKEFAIRIVFSPKQVFSAYHTRYLTSPEHPLTERILYSYTQQKSRPLWCQVQAPSPEGGNAVVRKTSERFVRGALVRALKAAGYDSTGKSLDGHGTELYGTIRVVVTQPKDILKVEFDHLRGYMTKLIAYTAPRLKRLTDAVKLP</sequence>
<evidence type="ECO:0000313" key="2">
    <source>
        <dbReference type="Proteomes" id="UP001303889"/>
    </source>
</evidence>
<reference evidence="1" key="2">
    <citation type="submission" date="2023-05" db="EMBL/GenBank/DDBJ databases">
        <authorList>
            <consortium name="Lawrence Berkeley National Laboratory"/>
            <person name="Steindorff A."/>
            <person name="Hensen N."/>
            <person name="Bonometti L."/>
            <person name="Westerberg I."/>
            <person name="Brannstrom I.O."/>
            <person name="Guillou S."/>
            <person name="Cros-Aarteil S."/>
            <person name="Calhoun S."/>
            <person name="Haridas S."/>
            <person name="Kuo A."/>
            <person name="Mondo S."/>
            <person name="Pangilinan J."/>
            <person name="Riley R."/>
            <person name="Labutti K."/>
            <person name="Andreopoulos B."/>
            <person name="Lipzen A."/>
            <person name="Chen C."/>
            <person name="Yanf M."/>
            <person name="Daum C."/>
            <person name="Ng V."/>
            <person name="Clum A."/>
            <person name="Ohm R."/>
            <person name="Martin F."/>
            <person name="Silar P."/>
            <person name="Natvig D."/>
            <person name="Lalanne C."/>
            <person name="Gautier V."/>
            <person name="Ament-Velasquez S.L."/>
            <person name="Kruys A."/>
            <person name="Hutchinson M.I."/>
            <person name="Powell A.J."/>
            <person name="Barry K."/>
            <person name="Miller A.N."/>
            <person name="Grigoriev I.V."/>
            <person name="Debuchy R."/>
            <person name="Gladieux P."/>
            <person name="Thoren M.H."/>
            <person name="Johannesson H."/>
        </authorList>
    </citation>
    <scope>NUCLEOTIDE SEQUENCE</scope>
    <source>
        <strain evidence="1">CBS 103.79</strain>
    </source>
</reference>
<keyword evidence="2" id="KW-1185">Reference proteome</keyword>
<dbReference type="AlphaFoldDB" id="A0AAN6MGF4"/>
<name>A0AAN6MGF4_9PEZI</name>
<comment type="caution">
    <text evidence="1">The sequence shown here is derived from an EMBL/GenBank/DDBJ whole genome shotgun (WGS) entry which is preliminary data.</text>
</comment>